<evidence type="ECO:0000313" key="1">
    <source>
        <dbReference type="EMBL" id="EME45226.1"/>
    </source>
</evidence>
<evidence type="ECO:0000313" key="2">
    <source>
        <dbReference type="Proteomes" id="UP000016933"/>
    </source>
</evidence>
<protein>
    <submittedName>
        <fullName evidence="1">Uncharacterized protein</fullName>
    </submittedName>
</protein>
<gene>
    <name evidence="1" type="ORF">DOTSEDRAFT_71064</name>
</gene>
<sequence>MGVLAYVRDSPLVVDTGSHVKSSTLMFCVLGHEVPECFGEDFWSSEVGESRIPGVLIV</sequence>
<dbReference type="HOGENOM" id="CLU_2979069_0_0_1"/>
<dbReference type="AlphaFoldDB" id="N1PP77"/>
<dbReference type="OrthoDB" id="10006946at2759"/>
<keyword evidence="2" id="KW-1185">Reference proteome</keyword>
<name>N1PP77_DOTSN</name>
<reference evidence="2" key="1">
    <citation type="journal article" date="2012" name="PLoS Genet.">
        <title>The genomes of the fungal plant pathogens Cladosporium fulvum and Dothistroma septosporum reveal adaptation to different hosts and lifestyles but also signatures of common ancestry.</title>
        <authorList>
            <person name="de Wit P.J.G.M."/>
            <person name="van der Burgt A."/>
            <person name="Oekmen B."/>
            <person name="Stergiopoulos I."/>
            <person name="Abd-Elsalam K.A."/>
            <person name="Aerts A.L."/>
            <person name="Bahkali A.H."/>
            <person name="Beenen H.G."/>
            <person name="Chettri P."/>
            <person name="Cox M.P."/>
            <person name="Datema E."/>
            <person name="de Vries R.P."/>
            <person name="Dhillon B."/>
            <person name="Ganley A.R."/>
            <person name="Griffiths S.A."/>
            <person name="Guo Y."/>
            <person name="Hamelin R.C."/>
            <person name="Henrissat B."/>
            <person name="Kabir M.S."/>
            <person name="Jashni M.K."/>
            <person name="Kema G."/>
            <person name="Klaubauf S."/>
            <person name="Lapidus A."/>
            <person name="Levasseur A."/>
            <person name="Lindquist E."/>
            <person name="Mehrabi R."/>
            <person name="Ohm R.A."/>
            <person name="Owen T.J."/>
            <person name="Salamov A."/>
            <person name="Schwelm A."/>
            <person name="Schijlen E."/>
            <person name="Sun H."/>
            <person name="van den Burg H.A."/>
            <person name="van Ham R.C.H.J."/>
            <person name="Zhang S."/>
            <person name="Goodwin S.B."/>
            <person name="Grigoriev I.V."/>
            <person name="Collemare J."/>
            <person name="Bradshaw R.E."/>
        </authorList>
    </citation>
    <scope>NUCLEOTIDE SEQUENCE [LARGE SCALE GENOMIC DNA]</scope>
    <source>
        <strain evidence="2">NZE10 / CBS 128990</strain>
    </source>
</reference>
<dbReference type="EMBL" id="KB446538">
    <property type="protein sequence ID" value="EME45226.1"/>
    <property type="molecule type" value="Genomic_DNA"/>
</dbReference>
<proteinExistence type="predicted"/>
<organism evidence="1 2">
    <name type="scientific">Dothistroma septosporum (strain NZE10 / CBS 128990)</name>
    <name type="common">Red band needle blight fungus</name>
    <name type="synonym">Mycosphaerella pini</name>
    <dbReference type="NCBI Taxonomy" id="675120"/>
    <lineage>
        <taxon>Eukaryota</taxon>
        <taxon>Fungi</taxon>
        <taxon>Dikarya</taxon>
        <taxon>Ascomycota</taxon>
        <taxon>Pezizomycotina</taxon>
        <taxon>Dothideomycetes</taxon>
        <taxon>Dothideomycetidae</taxon>
        <taxon>Mycosphaerellales</taxon>
        <taxon>Mycosphaerellaceae</taxon>
        <taxon>Dothistroma</taxon>
    </lineage>
</organism>
<dbReference type="Proteomes" id="UP000016933">
    <property type="component" value="Unassembled WGS sequence"/>
</dbReference>
<accession>N1PP77</accession>
<reference evidence="1 2" key="2">
    <citation type="journal article" date="2012" name="PLoS Pathog.">
        <title>Diverse lifestyles and strategies of plant pathogenesis encoded in the genomes of eighteen Dothideomycetes fungi.</title>
        <authorList>
            <person name="Ohm R.A."/>
            <person name="Feau N."/>
            <person name="Henrissat B."/>
            <person name="Schoch C.L."/>
            <person name="Horwitz B.A."/>
            <person name="Barry K.W."/>
            <person name="Condon B.J."/>
            <person name="Copeland A.C."/>
            <person name="Dhillon B."/>
            <person name="Glaser F."/>
            <person name="Hesse C.N."/>
            <person name="Kosti I."/>
            <person name="LaButti K."/>
            <person name="Lindquist E.A."/>
            <person name="Lucas S."/>
            <person name="Salamov A.A."/>
            <person name="Bradshaw R.E."/>
            <person name="Ciuffetti L."/>
            <person name="Hamelin R.C."/>
            <person name="Kema G.H.J."/>
            <person name="Lawrence C."/>
            <person name="Scott J.A."/>
            <person name="Spatafora J.W."/>
            <person name="Turgeon B.G."/>
            <person name="de Wit P.J.G.M."/>
            <person name="Zhong S."/>
            <person name="Goodwin S.B."/>
            <person name="Grigoriev I.V."/>
        </authorList>
    </citation>
    <scope>NUCLEOTIDE SEQUENCE [LARGE SCALE GENOMIC DNA]</scope>
    <source>
        <strain evidence="2">NZE10 / CBS 128990</strain>
    </source>
</reference>